<dbReference type="PROSITE" id="PS00158">
    <property type="entry name" value="ALDOLASE_CLASS_I"/>
    <property type="match status" value="1"/>
</dbReference>
<comment type="similarity">
    <text evidence="2 7">Belongs to the class I fructose-bisphosphate aldolase family.</text>
</comment>
<keyword evidence="10" id="KW-1185">Reference proteome</keyword>
<keyword evidence="5 7" id="KW-0456">Lyase</keyword>
<evidence type="ECO:0000256" key="1">
    <source>
        <dbReference type="ARBA" id="ARBA00004714"/>
    </source>
</evidence>
<name>A0A3S5A0L7_9PLAT</name>
<dbReference type="InterPro" id="IPR029768">
    <property type="entry name" value="Aldolase_I_AS"/>
</dbReference>
<dbReference type="EC" id="4.1.2.13" evidence="3 7"/>
<dbReference type="Proteomes" id="UP000784294">
    <property type="component" value="Unassembled WGS sequence"/>
</dbReference>
<dbReference type="PANTHER" id="PTHR11627">
    <property type="entry name" value="FRUCTOSE-BISPHOSPHATE ALDOLASE"/>
    <property type="match status" value="1"/>
</dbReference>
<evidence type="ECO:0000256" key="6">
    <source>
        <dbReference type="ARBA" id="ARBA00023270"/>
    </source>
</evidence>
<dbReference type="Gene3D" id="3.20.20.70">
    <property type="entry name" value="Aldolase class I"/>
    <property type="match status" value="1"/>
</dbReference>
<comment type="caution">
    <text evidence="9">The sequence shown here is derived from an EMBL/GenBank/DDBJ whole genome shotgun (WGS) entry which is preliminary data.</text>
</comment>
<evidence type="ECO:0000256" key="8">
    <source>
        <dbReference type="RuleBase" id="RU004257"/>
    </source>
</evidence>
<accession>A0A3S5A0L7</accession>
<reference evidence="9" key="1">
    <citation type="submission" date="2018-11" db="EMBL/GenBank/DDBJ databases">
        <authorList>
            <consortium name="Pathogen Informatics"/>
        </authorList>
    </citation>
    <scope>NUCLEOTIDE SEQUENCE</scope>
</reference>
<dbReference type="UniPathway" id="UPA00109">
    <property type="reaction ID" value="UER00183"/>
</dbReference>
<keyword evidence="6" id="KW-0704">Schiff base</keyword>
<gene>
    <name evidence="9" type="ORF">PXEA_LOCUS10060</name>
</gene>
<dbReference type="AlphaFoldDB" id="A0A3S5A0L7"/>
<evidence type="ECO:0000313" key="10">
    <source>
        <dbReference type="Proteomes" id="UP000784294"/>
    </source>
</evidence>
<evidence type="ECO:0000256" key="4">
    <source>
        <dbReference type="ARBA" id="ARBA00023152"/>
    </source>
</evidence>
<comment type="pathway">
    <text evidence="1 8">Carbohydrate degradation; glycolysis; D-glyceraldehyde 3-phosphate and glycerone phosphate from D-glucose: step 4/4.</text>
</comment>
<dbReference type="GO" id="GO:0006096">
    <property type="term" value="P:glycolytic process"/>
    <property type="evidence" value="ECO:0007669"/>
    <property type="project" value="UniProtKB-UniPathway"/>
</dbReference>
<dbReference type="Pfam" id="PF00274">
    <property type="entry name" value="Glycolytic"/>
    <property type="match status" value="1"/>
</dbReference>
<proteinExistence type="inferred from homology"/>
<dbReference type="GO" id="GO:0004332">
    <property type="term" value="F:fructose-bisphosphate aldolase activity"/>
    <property type="evidence" value="ECO:0007669"/>
    <property type="project" value="UniProtKB-EC"/>
</dbReference>
<dbReference type="InterPro" id="IPR000741">
    <property type="entry name" value="FBA_I"/>
</dbReference>
<keyword evidence="4 7" id="KW-0324">Glycolysis</keyword>
<evidence type="ECO:0000256" key="5">
    <source>
        <dbReference type="ARBA" id="ARBA00023239"/>
    </source>
</evidence>
<dbReference type="EMBL" id="CAAALY010029204">
    <property type="protein sequence ID" value="VEL16620.1"/>
    <property type="molecule type" value="Genomic_DNA"/>
</dbReference>
<evidence type="ECO:0000256" key="7">
    <source>
        <dbReference type="RuleBase" id="RU003994"/>
    </source>
</evidence>
<comment type="catalytic activity">
    <reaction evidence="7">
        <text>beta-D-fructose 1,6-bisphosphate = D-glyceraldehyde 3-phosphate + dihydroxyacetone phosphate</text>
        <dbReference type="Rhea" id="RHEA:14729"/>
        <dbReference type="ChEBI" id="CHEBI:32966"/>
        <dbReference type="ChEBI" id="CHEBI:57642"/>
        <dbReference type="ChEBI" id="CHEBI:59776"/>
        <dbReference type="EC" id="4.1.2.13"/>
    </reaction>
</comment>
<evidence type="ECO:0000313" key="9">
    <source>
        <dbReference type="EMBL" id="VEL16620.1"/>
    </source>
</evidence>
<protein>
    <recommendedName>
        <fullName evidence="3 7">Fructose-bisphosphate aldolase</fullName>
        <ecNumber evidence="3 7">4.1.2.13</ecNumber>
    </recommendedName>
</protein>
<organism evidence="9 10">
    <name type="scientific">Protopolystoma xenopodis</name>
    <dbReference type="NCBI Taxonomy" id="117903"/>
    <lineage>
        <taxon>Eukaryota</taxon>
        <taxon>Metazoa</taxon>
        <taxon>Spiralia</taxon>
        <taxon>Lophotrochozoa</taxon>
        <taxon>Platyhelminthes</taxon>
        <taxon>Monogenea</taxon>
        <taxon>Polyopisthocotylea</taxon>
        <taxon>Polystomatidea</taxon>
        <taxon>Polystomatidae</taxon>
        <taxon>Protopolystoma</taxon>
    </lineage>
</organism>
<evidence type="ECO:0000256" key="3">
    <source>
        <dbReference type="ARBA" id="ARBA00013068"/>
    </source>
</evidence>
<sequence>MWHQDRGIIPGITVSKGQVPLAGTHCEYTTEGLDGLSERCARYKRDGCHFAKWQCAQRISEYTPSYQALIENSNVLARYAVICQQNGMVPIVEAEVLPEGNHDLFTAQRITELTLAFTFKSLADHQVYLEGCLLKPNMVTAGHSCSNKYSVEQNALATVQALMRTVPPAVPGKEHI</sequence>
<dbReference type="OrthoDB" id="36455at2759"/>
<dbReference type="SUPFAM" id="SSF51569">
    <property type="entry name" value="Aldolase"/>
    <property type="match status" value="1"/>
</dbReference>
<dbReference type="InterPro" id="IPR013785">
    <property type="entry name" value="Aldolase_TIM"/>
</dbReference>
<evidence type="ECO:0000256" key="2">
    <source>
        <dbReference type="ARBA" id="ARBA00010387"/>
    </source>
</evidence>